<feature type="compositionally biased region" description="Basic and acidic residues" evidence="5">
    <location>
        <begin position="265"/>
        <end position="274"/>
    </location>
</feature>
<dbReference type="GO" id="GO:0035556">
    <property type="term" value="P:intracellular signal transduction"/>
    <property type="evidence" value="ECO:0007669"/>
    <property type="project" value="UniProtKB-UniRule"/>
</dbReference>
<dbReference type="Proteomes" id="UP000261480">
    <property type="component" value="Unplaced"/>
</dbReference>
<reference evidence="6" key="1">
    <citation type="submission" date="2025-08" db="UniProtKB">
        <authorList>
            <consortium name="Ensembl"/>
        </authorList>
    </citation>
    <scope>IDENTIFICATION</scope>
</reference>
<dbReference type="PANTHER" id="PTHR19423">
    <property type="entry name" value="SH3 DOMAIN-BINDING PROTEIN 5"/>
    <property type="match status" value="1"/>
</dbReference>
<feature type="region of interest" description="Disordered" evidence="5">
    <location>
        <begin position="341"/>
        <end position="414"/>
    </location>
</feature>
<keyword evidence="3" id="KW-0344">Guanine-nucleotide releasing factor</keyword>
<feature type="compositionally biased region" description="Basic and acidic residues" evidence="5">
    <location>
        <begin position="354"/>
        <end position="363"/>
    </location>
</feature>
<organism evidence="6 7">
    <name type="scientific">Poecilia mexicana</name>
    <dbReference type="NCBI Taxonomy" id="48701"/>
    <lineage>
        <taxon>Eukaryota</taxon>
        <taxon>Metazoa</taxon>
        <taxon>Chordata</taxon>
        <taxon>Craniata</taxon>
        <taxon>Vertebrata</taxon>
        <taxon>Euteleostomi</taxon>
        <taxon>Actinopterygii</taxon>
        <taxon>Neopterygii</taxon>
        <taxon>Teleostei</taxon>
        <taxon>Neoteleostei</taxon>
        <taxon>Acanthomorphata</taxon>
        <taxon>Ovalentaria</taxon>
        <taxon>Atherinomorphae</taxon>
        <taxon>Cyprinodontiformes</taxon>
        <taxon>Poeciliidae</taxon>
        <taxon>Poeciliinae</taxon>
        <taxon>Poecilia</taxon>
    </lineage>
</organism>
<comment type="subunit">
    <text evidence="3">Interacts with GDP-bound and nucleotide-free forms of RAB11A.</text>
</comment>
<dbReference type="GO" id="GO:0005085">
    <property type="term" value="F:guanyl-nucleotide exchange factor activity"/>
    <property type="evidence" value="ECO:0007669"/>
    <property type="project" value="UniProtKB-UniRule"/>
</dbReference>
<evidence type="ECO:0000256" key="2">
    <source>
        <dbReference type="ARBA" id="ARBA00023054"/>
    </source>
</evidence>
<proteinExistence type="inferred from homology"/>
<dbReference type="InterPro" id="IPR007940">
    <property type="entry name" value="SH3BP5"/>
</dbReference>
<comment type="similarity">
    <text evidence="1 3">Belongs to the SH3BP5 family.</text>
</comment>
<evidence type="ECO:0000313" key="7">
    <source>
        <dbReference type="Proteomes" id="UP000261480"/>
    </source>
</evidence>
<evidence type="ECO:0000256" key="1">
    <source>
        <dbReference type="ARBA" id="ARBA00007796"/>
    </source>
</evidence>
<keyword evidence="7" id="KW-1185">Reference proteome</keyword>
<dbReference type="PANTHER" id="PTHR19423:SF4">
    <property type="entry name" value="SH3 DOMAIN-BINDING PROTEIN 5"/>
    <property type="match status" value="1"/>
</dbReference>
<feature type="coiled-coil region" evidence="4">
    <location>
        <begin position="98"/>
        <end position="162"/>
    </location>
</feature>
<feature type="region of interest" description="Disordered" evidence="5">
    <location>
        <begin position="240"/>
        <end position="325"/>
    </location>
</feature>
<dbReference type="GO" id="GO:0004860">
    <property type="term" value="F:protein kinase inhibitor activity"/>
    <property type="evidence" value="ECO:0007669"/>
    <property type="project" value="TreeGrafter"/>
</dbReference>
<dbReference type="GO" id="GO:0017124">
    <property type="term" value="F:SH3 domain binding"/>
    <property type="evidence" value="ECO:0007669"/>
    <property type="project" value="UniProtKB-UniRule"/>
</dbReference>
<name>A0A3B3WXX9_9TELE</name>
<dbReference type="Ensembl" id="ENSPMET00000003813.1">
    <property type="protein sequence ID" value="ENSPMEP00000007625.1"/>
    <property type="gene ID" value="ENSPMEG00000009336.1"/>
</dbReference>
<accession>A0A3B3WXX9</accession>
<dbReference type="AlphaFoldDB" id="A0A3B3WXX9"/>
<sequence length="414" mass="46145">SPRMERNGNICEDDPLCAEEEEEVDPRIQGELEKLNQSTDDINRLESELEDFRQRFRAVLVEATVKLDEVLKKIGRAVDDSKPYWEARKVARRAQVEAQKATQEFQRAVEILRAAKETIALAEEKLLEEDTRQFDSAWQEMLNHATQRVMEAEQARTRSEAEHKKTAANYNSSIGHMKQIEKKLKRSINKSRPYFELKAKYYLQLEQLKQHVDDRQAKLVVSKSEYRAALRSLESISEEIHAHRRSHSMGTRERGVGAEVDEGHDDISNFKMESDGLSMVSVSVDEEGSRSSEEEEDTHTTSSCRTTPSSPPSSCSHPSTSASTPMNLVCSSGHVSPVLGPRSQCSGASSPDCDQERGDRAEGAEASIEGGLSKLTLTASQNPGESEDEEDPHYINPELTSPSSAASVLLLNGV</sequence>
<comment type="function">
    <text evidence="3">Functions as guanine nucleotide exchange factor (GEF) for RAB11A.</text>
</comment>
<evidence type="ECO:0000256" key="3">
    <source>
        <dbReference type="RuleBase" id="RU369054"/>
    </source>
</evidence>
<evidence type="ECO:0000256" key="4">
    <source>
        <dbReference type="SAM" id="Coils"/>
    </source>
</evidence>
<keyword evidence="2 3" id="KW-0175">Coiled coil</keyword>
<feature type="coiled-coil region" evidence="4">
    <location>
        <begin position="28"/>
        <end position="62"/>
    </location>
</feature>
<feature type="region of interest" description="Disordered" evidence="5">
    <location>
        <begin position="1"/>
        <end position="21"/>
    </location>
</feature>
<feature type="compositionally biased region" description="Low complexity" evidence="5">
    <location>
        <begin position="300"/>
        <end position="325"/>
    </location>
</feature>
<reference evidence="6" key="2">
    <citation type="submission" date="2025-09" db="UniProtKB">
        <authorList>
            <consortium name="Ensembl"/>
        </authorList>
    </citation>
    <scope>IDENTIFICATION</scope>
</reference>
<dbReference type="Pfam" id="PF05276">
    <property type="entry name" value="SH3BP5"/>
    <property type="match status" value="1"/>
</dbReference>
<comment type="domain">
    <text evidence="3">The N-terminal half of the protein mediates interaction with RAB11A and functions as guanine nucleotide exchange factor. Four long alpha-helices (interrupted by a central kink) assemble into coiled coils, giving rise to a 'V' shape.</text>
</comment>
<keyword evidence="3" id="KW-0963">Cytoplasm</keyword>
<protein>
    <recommendedName>
        <fullName evidence="3">SH3 domain-binding protein 5</fullName>
        <shortName evidence="3">SH3BP-5</shortName>
    </recommendedName>
</protein>
<comment type="subcellular location">
    <subcellularLocation>
        <location evidence="3">Cytoplasm</location>
    </subcellularLocation>
    <text evidence="3">Colocalizes with RAB11A on cytoplasmic vesicle membranes.</text>
</comment>
<dbReference type="GO" id="GO:0005737">
    <property type="term" value="C:cytoplasm"/>
    <property type="evidence" value="ECO:0007669"/>
    <property type="project" value="UniProtKB-SubCell"/>
</dbReference>
<feature type="compositionally biased region" description="Polar residues" evidence="5">
    <location>
        <begin position="375"/>
        <end position="384"/>
    </location>
</feature>
<feature type="compositionally biased region" description="Acidic residues" evidence="5">
    <location>
        <begin position="11"/>
        <end position="21"/>
    </location>
</feature>
<evidence type="ECO:0000256" key="5">
    <source>
        <dbReference type="SAM" id="MobiDB-lite"/>
    </source>
</evidence>
<evidence type="ECO:0000313" key="6">
    <source>
        <dbReference type="Ensembl" id="ENSPMEP00000007625.1"/>
    </source>
</evidence>